<dbReference type="EMBL" id="CP092879">
    <property type="protein sequence ID" value="UYV79575.1"/>
    <property type="molecule type" value="Genomic_DNA"/>
</dbReference>
<protein>
    <submittedName>
        <fullName evidence="1">Uncharacterized protein</fullName>
    </submittedName>
</protein>
<reference evidence="1 2" key="1">
    <citation type="submission" date="2022-01" db="EMBL/GenBank/DDBJ databases">
        <title>A chromosomal length assembly of Cordylochernes scorpioides.</title>
        <authorList>
            <person name="Zeh D."/>
            <person name="Zeh J."/>
        </authorList>
    </citation>
    <scope>NUCLEOTIDE SEQUENCE [LARGE SCALE GENOMIC DNA]</scope>
    <source>
        <strain evidence="1">IN4F17</strain>
        <tissue evidence="1">Whole Body</tissue>
    </source>
</reference>
<evidence type="ECO:0000313" key="1">
    <source>
        <dbReference type="EMBL" id="UYV79575.1"/>
    </source>
</evidence>
<keyword evidence="2" id="KW-1185">Reference proteome</keyword>
<name>A0ABY6LJC3_9ARAC</name>
<evidence type="ECO:0000313" key="2">
    <source>
        <dbReference type="Proteomes" id="UP001235939"/>
    </source>
</evidence>
<sequence length="118" mass="12973">MFALNIPSLGRQTSTQVGTDVMFVLKCNVPFLDVMFVLKYNVPFLGKPSLRLTHMFALNIPSLGRQTSTQVTPTGCPGRIPLNSQLSLSAEKGEDFMSKFSESSVAKVFESIIASWNL</sequence>
<dbReference type="Proteomes" id="UP001235939">
    <property type="component" value="Chromosome 17"/>
</dbReference>
<accession>A0ABY6LJC3</accession>
<gene>
    <name evidence="1" type="ORF">LAZ67_17003157</name>
</gene>
<organism evidence="1 2">
    <name type="scientific">Cordylochernes scorpioides</name>
    <dbReference type="NCBI Taxonomy" id="51811"/>
    <lineage>
        <taxon>Eukaryota</taxon>
        <taxon>Metazoa</taxon>
        <taxon>Ecdysozoa</taxon>
        <taxon>Arthropoda</taxon>
        <taxon>Chelicerata</taxon>
        <taxon>Arachnida</taxon>
        <taxon>Pseudoscorpiones</taxon>
        <taxon>Cheliferoidea</taxon>
        <taxon>Chernetidae</taxon>
        <taxon>Cordylochernes</taxon>
    </lineage>
</organism>
<proteinExistence type="predicted"/>